<reference evidence="1" key="1">
    <citation type="submission" date="2019-08" db="EMBL/GenBank/DDBJ databases">
        <authorList>
            <person name="Kucharzyk K."/>
            <person name="Murdoch R.W."/>
            <person name="Higgins S."/>
            <person name="Loffler F."/>
        </authorList>
    </citation>
    <scope>NUCLEOTIDE SEQUENCE</scope>
</reference>
<protein>
    <submittedName>
        <fullName evidence="1">Uncharacterized protein</fullName>
    </submittedName>
</protein>
<gene>
    <name evidence="1" type="ORF">SDC9_27304</name>
</gene>
<accession>A0A644UQT4</accession>
<organism evidence="1">
    <name type="scientific">bioreactor metagenome</name>
    <dbReference type="NCBI Taxonomy" id="1076179"/>
    <lineage>
        <taxon>unclassified sequences</taxon>
        <taxon>metagenomes</taxon>
        <taxon>ecological metagenomes</taxon>
    </lineage>
</organism>
<evidence type="ECO:0000313" key="1">
    <source>
        <dbReference type="EMBL" id="MPL81387.1"/>
    </source>
</evidence>
<proteinExistence type="predicted"/>
<dbReference type="AlphaFoldDB" id="A0A644UQT4"/>
<name>A0A644UQT4_9ZZZZ</name>
<dbReference type="EMBL" id="VSSQ01000149">
    <property type="protein sequence ID" value="MPL81387.1"/>
    <property type="molecule type" value="Genomic_DNA"/>
</dbReference>
<sequence length="247" mass="27831">MEQLPPNLTLSFPRYFYENDYGSGIDIICGSFIYSHMIFPRANENGHRLRYQALAMKTALKGLEQQDPKNYPEIMHVVIKEIFGTHSTYCDILTQASFPSKGDGSLQSRAWQGELAGQILQGVLLTEKTLESVAASLNQALLMKPLEERADISCPSADNLIKNYWAPFKPVAHLWMAMQSFTLPEELDGIVRIDKAIKNETQVVGRDGWKGIVDEAESILHVAAGVQRKQTHKKLLDPEKSFRLKLI</sequence>
<comment type="caution">
    <text evidence="1">The sequence shown here is derived from an EMBL/GenBank/DDBJ whole genome shotgun (WGS) entry which is preliminary data.</text>
</comment>